<keyword evidence="2" id="KW-0732">Signal</keyword>
<feature type="compositionally biased region" description="Basic residues" evidence="1">
    <location>
        <begin position="30"/>
        <end position="42"/>
    </location>
</feature>
<dbReference type="STRING" id="1569628.A0A316UTK1"/>
<evidence type="ECO:0000256" key="1">
    <source>
        <dbReference type="SAM" id="MobiDB-lite"/>
    </source>
</evidence>
<feature type="region of interest" description="Disordered" evidence="1">
    <location>
        <begin position="23"/>
        <end position="198"/>
    </location>
</feature>
<dbReference type="PRINTS" id="PR01217">
    <property type="entry name" value="PRICHEXTENSN"/>
</dbReference>
<dbReference type="AlphaFoldDB" id="A0A316UTK1"/>
<dbReference type="EMBL" id="KZ819669">
    <property type="protein sequence ID" value="PWN27233.1"/>
    <property type="molecule type" value="Genomic_DNA"/>
</dbReference>
<proteinExistence type="predicted"/>
<protein>
    <submittedName>
        <fullName evidence="3">Uncharacterized protein</fullName>
    </submittedName>
</protein>
<feature type="compositionally biased region" description="Basic and acidic residues" evidence="1">
    <location>
        <begin position="122"/>
        <end position="136"/>
    </location>
</feature>
<feature type="compositionally biased region" description="Low complexity" evidence="1">
    <location>
        <begin position="138"/>
        <end position="181"/>
    </location>
</feature>
<feature type="compositionally biased region" description="Basic residues" evidence="1">
    <location>
        <begin position="50"/>
        <end position="110"/>
    </location>
</feature>
<reference evidence="3 4" key="1">
    <citation type="journal article" date="2018" name="Mol. Biol. Evol.">
        <title>Broad Genomic Sampling Reveals a Smut Pathogenic Ancestry of the Fungal Clade Ustilaginomycotina.</title>
        <authorList>
            <person name="Kijpornyongpan T."/>
            <person name="Mondo S.J."/>
            <person name="Barry K."/>
            <person name="Sandor L."/>
            <person name="Lee J."/>
            <person name="Lipzen A."/>
            <person name="Pangilinan J."/>
            <person name="LaButti K."/>
            <person name="Hainaut M."/>
            <person name="Henrissat B."/>
            <person name="Grigoriev I.V."/>
            <person name="Spatafora J.W."/>
            <person name="Aime M.C."/>
        </authorList>
    </citation>
    <scope>NUCLEOTIDE SEQUENCE [LARGE SCALE GENOMIC DNA]</scope>
    <source>
        <strain evidence="3 4">MCA 5214</strain>
    </source>
</reference>
<keyword evidence="4" id="KW-1185">Reference proteome</keyword>
<dbReference type="Proteomes" id="UP000245884">
    <property type="component" value="Unassembled WGS sequence"/>
</dbReference>
<evidence type="ECO:0000256" key="2">
    <source>
        <dbReference type="SAM" id="SignalP"/>
    </source>
</evidence>
<accession>A0A316UTK1</accession>
<name>A0A316UTK1_9BASI</name>
<evidence type="ECO:0000313" key="3">
    <source>
        <dbReference type="EMBL" id="PWN27233.1"/>
    </source>
</evidence>
<sequence>MRLSTLSIFVAFAISAAAAMPTQLDERGGKNHKKHPAQHHPAKGGDGHPKHPLKKPHPKPKSKPHPHPAKGKKDKGTTKHPHPHPKPKKDKPSPHPHPHPHPHPLPHPKPHPSSPTPGDNPPRGDDPADTPPKDDGGDTTTPPGDGGDNTTPPGEGDGNTTPPGDDGDTTPPGDDGDTTPPGDDPIESPSPPTRGVLSYNADEGVYLLGDNLSNDPEPDNSELGLVAYPQTWSLSQEGFLVAPSGRYVYAQTPDYAYYVQLAKPNSPVLDQFPAAPYKCTVNSEASNEQAAVLDCTATTTAGSFDSFTICYDHRIEGDAIGCGGDDEVIRSFKQFTLTAD</sequence>
<organism evidence="3 4">
    <name type="scientific">Jaminaea rosea</name>
    <dbReference type="NCBI Taxonomy" id="1569628"/>
    <lineage>
        <taxon>Eukaryota</taxon>
        <taxon>Fungi</taxon>
        <taxon>Dikarya</taxon>
        <taxon>Basidiomycota</taxon>
        <taxon>Ustilaginomycotina</taxon>
        <taxon>Exobasidiomycetes</taxon>
        <taxon>Microstromatales</taxon>
        <taxon>Microstromatales incertae sedis</taxon>
        <taxon>Jaminaea</taxon>
    </lineage>
</organism>
<evidence type="ECO:0000313" key="4">
    <source>
        <dbReference type="Proteomes" id="UP000245884"/>
    </source>
</evidence>
<gene>
    <name evidence="3" type="ORF">BDZ90DRAFT_188715</name>
</gene>
<dbReference type="RefSeq" id="XP_025361845.1">
    <property type="nucleotide sequence ID" value="XM_025503851.1"/>
</dbReference>
<dbReference type="GeneID" id="37025674"/>
<feature type="chain" id="PRO_5016275478" evidence="2">
    <location>
        <begin position="20"/>
        <end position="340"/>
    </location>
</feature>
<feature type="compositionally biased region" description="Pro residues" evidence="1">
    <location>
        <begin position="111"/>
        <end position="120"/>
    </location>
</feature>
<feature type="signal peptide" evidence="2">
    <location>
        <begin position="1"/>
        <end position="19"/>
    </location>
</feature>